<dbReference type="InterPro" id="IPR036505">
    <property type="entry name" value="Amidase/PGRP_sf"/>
</dbReference>
<name>A0ABV2LPH1_9FLAO</name>
<evidence type="ECO:0000256" key="4">
    <source>
        <dbReference type="ARBA" id="ARBA00023316"/>
    </source>
</evidence>
<evidence type="ECO:0000259" key="5">
    <source>
        <dbReference type="Pfam" id="PF01510"/>
    </source>
</evidence>
<dbReference type="PANTHER" id="PTHR30417:SF1">
    <property type="entry name" value="N-ACETYLMURAMOYL-L-ALANINE AMIDASE AMID"/>
    <property type="match status" value="1"/>
</dbReference>
<comment type="catalytic activity">
    <reaction evidence="1">
        <text>Hydrolyzes the link between N-acetylmuramoyl residues and L-amino acid residues in certain cell-wall glycopeptides.</text>
        <dbReference type="EC" id="3.5.1.28"/>
    </reaction>
</comment>
<dbReference type="Gene3D" id="3.40.80.10">
    <property type="entry name" value="Peptidoglycan recognition protein-like"/>
    <property type="match status" value="1"/>
</dbReference>
<dbReference type="EMBL" id="JBEPMO010000001">
    <property type="protein sequence ID" value="MET3730465.1"/>
    <property type="molecule type" value="Genomic_DNA"/>
</dbReference>
<evidence type="ECO:0000256" key="2">
    <source>
        <dbReference type="ARBA" id="ARBA00011901"/>
    </source>
</evidence>
<dbReference type="EC" id="3.5.1.28" evidence="2"/>
<sequence length="148" mass="17153">MHRTHYNLKNDVKNLIINNKYPVHFWVNGDGKIYQQTSLNNQSYHIGVAQKSHTKSNKWGNNNSISIEVNGEYFDKNGKRANQEVVGGYWEKPTEHQSKSVACLVCFLMKHYNLPIEKVQVHEDLCVKTKGEGRTVYDAMLPYLKLKK</sequence>
<protein>
    <recommendedName>
        <fullName evidence="2">N-acetylmuramoyl-L-alanine amidase</fullName>
        <ecNumber evidence="2">3.5.1.28</ecNumber>
    </recommendedName>
</protein>
<proteinExistence type="predicted"/>
<accession>A0ABV2LPH1</accession>
<gene>
    <name evidence="6" type="ORF">ABID46_000017</name>
</gene>
<keyword evidence="7" id="KW-1185">Reference proteome</keyword>
<evidence type="ECO:0000313" key="6">
    <source>
        <dbReference type="EMBL" id="MET3730465.1"/>
    </source>
</evidence>
<dbReference type="InterPro" id="IPR002502">
    <property type="entry name" value="Amidase_domain"/>
</dbReference>
<dbReference type="CDD" id="cd06583">
    <property type="entry name" value="PGRP"/>
    <property type="match status" value="1"/>
</dbReference>
<keyword evidence="4" id="KW-0961">Cell wall biogenesis/degradation</keyword>
<dbReference type="PANTHER" id="PTHR30417">
    <property type="entry name" value="N-ACETYLMURAMOYL-L-ALANINE AMIDASE AMID"/>
    <property type="match status" value="1"/>
</dbReference>
<dbReference type="Proteomes" id="UP001549146">
    <property type="component" value="Unassembled WGS sequence"/>
</dbReference>
<evidence type="ECO:0000313" key="7">
    <source>
        <dbReference type="Proteomes" id="UP001549146"/>
    </source>
</evidence>
<evidence type="ECO:0000256" key="3">
    <source>
        <dbReference type="ARBA" id="ARBA00022801"/>
    </source>
</evidence>
<reference evidence="6 7" key="1">
    <citation type="submission" date="2024-06" db="EMBL/GenBank/DDBJ databases">
        <title>Genomic Encyclopedia of Type Strains, Phase IV (KMG-IV): sequencing the most valuable type-strain genomes for metagenomic binning, comparative biology and taxonomic classification.</title>
        <authorList>
            <person name="Goeker M."/>
        </authorList>
    </citation>
    <scope>NUCLEOTIDE SEQUENCE [LARGE SCALE GENOMIC DNA]</scope>
    <source>
        <strain evidence="6 7">DSM 29388</strain>
    </source>
</reference>
<dbReference type="SUPFAM" id="SSF55846">
    <property type="entry name" value="N-acetylmuramoyl-L-alanine amidase-like"/>
    <property type="match status" value="1"/>
</dbReference>
<dbReference type="InterPro" id="IPR051206">
    <property type="entry name" value="NAMLAA_amidase_2"/>
</dbReference>
<keyword evidence="3" id="KW-0378">Hydrolase</keyword>
<feature type="domain" description="N-acetylmuramoyl-L-alanine amidase" evidence="5">
    <location>
        <begin position="22"/>
        <end position="124"/>
    </location>
</feature>
<evidence type="ECO:0000256" key="1">
    <source>
        <dbReference type="ARBA" id="ARBA00001561"/>
    </source>
</evidence>
<organism evidence="6 7">
    <name type="scientific">Moheibacter stercoris</name>
    <dbReference type="NCBI Taxonomy" id="1628251"/>
    <lineage>
        <taxon>Bacteria</taxon>
        <taxon>Pseudomonadati</taxon>
        <taxon>Bacteroidota</taxon>
        <taxon>Flavobacteriia</taxon>
        <taxon>Flavobacteriales</taxon>
        <taxon>Weeksellaceae</taxon>
        <taxon>Moheibacter</taxon>
    </lineage>
</organism>
<comment type="caution">
    <text evidence="6">The sequence shown here is derived from an EMBL/GenBank/DDBJ whole genome shotgun (WGS) entry which is preliminary data.</text>
</comment>
<dbReference type="Pfam" id="PF01510">
    <property type="entry name" value="Amidase_2"/>
    <property type="match status" value="1"/>
</dbReference>